<evidence type="ECO:0000313" key="12">
    <source>
        <dbReference type="Proteomes" id="UP001059295"/>
    </source>
</evidence>
<keyword evidence="4" id="KW-0597">Phosphoprotein</keyword>
<proteinExistence type="inferred from homology"/>
<dbReference type="Pfam" id="PF00245">
    <property type="entry name" value="Alk_phosphatase"/>
    <property type="match status" value="1"/>
</dbReference>
<gene>
    <name evidence="11" type="ORF">NQ491_10825</name>
</gene>
<dbReference type="Gene3D" id="3.40.720.10">
    <property type="entry name" value="Alkaline Phosphatase, subunit A"/>
    <property type="match status" value="1"/>
</dbReference>
<evidence type="ECO:0000256" key="7">
    <source>
        <dbReference type="ARBA" id="ARBA00022833"/>
    </source>
</evidence>
<dbReference type="SUPFAM" id="SSF53649">
    <property type="entry name" value="Alkaline phosphatase-like"/>
    <property type="match status" value="1"/>
</dbReference>
<feature type="chain" id="PRO_5045858083" evidence="10">
    <location>
        <begin position="23"/>
        <end position="372"/>
    </location>
</feature>
<name>A0ABY5V0W3_9BACT</name>
<evidence type="ECO:0000313" key="11">
    <source>
        <dbReference type="EMBL" id="UWN57121.1"/>
    </source>
</evidence>
<protein>
    <submittedName>
        <fullName evidence="11">Alkaline phosphatase</fullName>
    </submittedName>
</protein>
<evidence type="ECO:0000256" key="5">
    <source>
        <dbReference type="ARBA" id="ARBA00022723"/>
    </source>
</evidence>
<keyword evidence="12" id="KW-1185">Reference proteome</keyword>
<dbReference type="SMART" id="SM00098">
    <property type="entry name" value="alkPPc"/>
    <property type="match status" value="1"/>
</dbReference>
<keyword evidence="7" id="KW-0862">Zinc</keyword>
<comment type="cofactor">
    <cofactor evidence="2">
        <name>Zn(2+)</name>
        <dbReference type="ChEBI" id="CHEBI:29105"/>
    </cofactor>
</comment>
<dbReference type="CDD" id="cd16012">
    <property type="entry name" value="ALP"/>
    <property type="match status" value="1"/>
</dbReference>
<dbReference type="PROSITE" id="PS00123">
    <property type="entry name" value="ALKALINE_PHOSPHATASE"/>
    <property type="match status" value="1"/>
</dbReference>
<feature type="signal peptide" evidence="10">
    <location>
        <begin position="1"/>
        <end position="22"/>
    </location>
</feature>
<keyword evidence="8" id="KW-0460">Magnesium</keyword>
<dbReference type="InterPro" id="IPR001952">
    <property type="entry name" value="Alkaline_phosphatase"/>
</dbReference>
<comment type="similarity">
    <text evidence="3 9">Belongs to the alkaline phosphatase family.</text>
</comment>
<dbReference type="PANTHER" id="PTHR11596:SF5">
    <property type="entry name" value="ALKALINE PHOSPHATASE"/>
    <property type="match status" value="1"/>
</dbReference>
<keyword evidence="5" id="KW-0479">Metal-binding</keyword>
<evidence type="ECO:0000256" key="6">
    <source>
        <dbReference type="ARBA" id="ARBA00022801"/>
    </source>
</evidence>
<dbReference type="RefSeq" id="WP_019245523.1">
    <property type="nucleotide sequence ID" value="NZ_CAPH01000009.1"/>
</dbReference>
<keyword evidence="10" id="KW-0732">Signal</keyword>
<accession>A0ABY5V0W3</accession>
<evidence type="ECO:0000256" key="4">
    <source>
        <dbReference type="ARBA" id="ARBA00022553"/>
    </source>
</evidence>
<evidence type="ECO:0000256" key="9">
    <source>
        <dbReference type="RuleBase" id="RU003946"/>
    </source>
</evidence>
<dbReference type="PRINTS" id="PR00113">
    <property type="entry name" value="ALKPHPHTASE"/>
</dbReference>
<evidence type="ECO:0000256" key="3">
    <source>
        <dbReference type="ARBA" id="ARBA00005984"/>
    </source>
</evidence>
<dbReference type="InterPro" id="IPR017850">
    <property type="entry name" value="Alkaline_phosphatase_core_sf"/>
</dbReference>
<keyword evidence="6" id="KW-0378">Hydrolase</keyword>
<dbReference type="InterPro" id="IPR018299">
    <property type="entry name" value="Alkaline_phosphatase_AS"/>
</dbReference>
<organism evidence="11 12">
    <name type="scientific">Alistipes ihumii AP11</name>
    <dbReference type="NCBI Taxonomy" id="1211813"/>
    <lineage>
        <taxon>Bacteria</taxon>
        <taxon>Pseudomonadati</taxon>
        <taxon>Bacteroidota</taxon>
        <taxon>Bacteroidia</taxon>
        <taxon>Bacteroidales</taxon>
        <taxon>Rikenellaceae</taxon>
        <taxon>Alistipes</taxon>
    </lineage>
</organism>
<dbReference type="GeneID" id="82892233"/>
<evidence type="ECO:0000256" key="1">
    <source>
        <dbReference type="ARBA" id="ARBA00001946"/>
    </source>
</evidence>
<dbReference type="EMBL" id="CP102294">
    <property type="protein sequence ID" value="UWN57121.1"/>
    <property type="molecule type" value="Genomic_DNA"/>
</dbReference>
<evidence type="ECO:0000256" key="8">
    <source>
        <dbReference type="ARBA" id="ARBA00022842"/>
    </source>
</evidence>
<reference evidence="11" key="1">
    <citation type="journal article" date="2022" name="Cell">
        <title>Design, construction, and in vivo augmentation of a complex gut microbiome.</title>
        <authorList>
            <person name="Cheng A.G."/>
            <person name="Ho P.Y."/>
            <person name="Aranda-Diaz A."/>
            <person name="Jain S."/>
            <person name="Yu F.B."/>
            <person name="Meng X."/>
            <person name="Wang M."/>
            <person name="Iakiviak M."/>
            <person name="Nagashima K."/>
            <person name="Zhao A."/>
            <person name="Murugkar P."/>
            <person name="Patil A."/>
            <person name="Atabakhsh K."/>
            <person name="Weakley A."/>
            <person name="Yan J."/>
            <person name="Brumbaugh A.R."/>
            <person name="Higginbottom S."/>
            <person name="Dimas A."/>
            <person name="Shiver A.L."/>
            <person name="Deutschbauer A."/>
            <person name="Neff N."/>
            <person name="Sonnenburg J.L."/>
            <person name="Huang K.C."/>
            <person name="Fischbach M.A."/>
        </authorList>
    </citation>
    <scope>NUCLEOTIDE SEQUENCE</scope>
    <source>
        <strain evidence="11">AP11</strain>
    </source>
</reference>
<dbReference type="PANTHER" id="PTHR11596">
    <property type="entry name" value="ALKALINE PHOSPHATASE"/>
    <property type="match status" value="1"/>
</dbReference>
<evidence type="ECO:0000256" key="10">
    <source>
        <dbReference type="SAM" id="SignalP"/>
    </source>
</evidence>
<evidence type="ECO:0000256" key="2">
    <source>
        <dbReference type="ARBA" id="ARBA00001947"/>
    </source>
</evidence>
<sequence length="372" mass="40190">MRKLAWTAWALAMLAVAPDLSARESSRAKEEPVRNVIYMIGDGMGLTHVSMMMLEEGYRPTSFDRSQNVALITTYSANNRVTDSAAAGTALASGRKTNNGMLGMTPDGETFESMMEKAMEEGWKAGLVVTVYLQHATPAAFYAHVPSRNDLDEISEQFVESGVDVAFGGGKKFLAAERGDGKTLIDELKAKDYRVVYDLQEADAVDRGRIVGLFSEEYMPTVLNGRDENYLCDATKKALEILTNNAGRKGGFLLMVEGSQIDSEAHANNAQGILAETRDFDRAVGAAMDYADAHPGTLVVVTADHETSGLSITSNETDFTLSDSGVGYHFGTTGHSGTMVPVYLYGTGAERINGVMDNTELSKKIQSLMGLE</sequence>
<dbReference type="Proteomes" id="UP001059295">
    <property type="component" value="Chromosome"/>
</dbReference>
<comment type="cofactor">
    <cofactor evidence="1">
        <name>Mg(2+)</name>
        <dbReference type="ChEBI" id="CHEBI:18420"/>
    </cofactor>
</comment>